<evidence type="ECO:0000313" key="2">
    <source>
        <dbReference type="EMBL" id="CAB1447167.1"/>
    </source>
</evidence>
<feature type="region of interest" description="Disordered" evidence="1">
    <location>
        <begin position="1"/>
        <end position="22"/>
    </location>
</feature>
<gene>
    <name evidence="2" type="ORF">PLEPLA_LOCUS34861</name>
</gene>
<evidence type="ECO:0000256" key="1">
    <source>
        <dbReference type="SAM" id="MobiDB-lite"/>
    </source>
</evidence>
<keyword evidence="3" id="KW-1185">Reference proteome</keyword>
<reference evidence="2" key="1">
    <citation type="submission" date="2020-03" db="EMBL/GenBank/DDBJ databases">
        <authorList>
            <person name="Weist P."/>
        </authorList>
    </citation>
    <scope>NUCLEOTIDE SEQUENCE</scope>
</reference>
<dbReference type="AlphaFoldDB" id="A0A9N7VD70"/>
<sequence length="111" mass="12452">MQGSMHRIGKPWESSLHPAQSHTETIQLGAAQRAAPPRDAELCKWNTLHSTTPSLRLLLPVQREHVRSVPQRCPDMEQELLARLSAYHSLQGVNQLRLAWSLLCAAVLTDL</sequence>
<protein>
    <submittedName>
        <fullName evidence="2">Uncharacterized protein</fullName>
    </submittedName>
</protein>
<dbReference type="Proteomes" id="UP001153269">
    <property type="component" value="Unassembled WGS sequence"/>
</dbReference>
<accession>A0A9N7VD70</accession>
<evidence type="ECO:0000313" key="3">
    <source>
        <dbReference type="Proteomes" id="UP001153269"/>
    </source>
</evidence>
<dbReference type="EMBL" id="CADEAL010003937">
    <property type="protein sequence ID" value="CAB1447167.1"/>
    <property type="molecule type" value="Genomic_DNA"/>
</dbReference>
<proteinExistence type="predicted"/>
<comment type="caution">
    <text evidence="2">The sequence shown here is derived from an EMBL/GenBank/DDBJ whole genome shotgun (WGS) entry which is preliminary data.</text>
</comment>
<organism evidence="2 3">
    <name type="scientific">Pleuronectes platessa</name>
    <name type="common">European plaice</name>
    <dbReference type="NCBI Taxonomy" id="8262"/>
    <lineage>
        <taxon>Eukaryota</taxon>
        <taxon>Metazoa</taxon>
        <taxon>Chordata</taxon>
        <taxon>Craniata</taxon>
        <taxon>Vertebrata</taxon>
        <taxon>Euteleostomi</taxon>
        <taxon>Actinopterygii</taxon>
        <taxon>Neopterygii</taxon>
        <taxon>Teleostei</taxon>
        <taxon>Neoteleostei</taxon>
        <taxon>Acanthomorphata</taxon>
        <taxon>Carangaria</taxon>
        <taxon>Pleuronectiformes</taxon>
        <taxon>Pleuronectoidei</taxon>
        <taxon>Pleuronectidae</taxon>
        <taxon>Pleuronectes</taxon>
    </lineage>
</organism>
<name>A0A9N7VD70_PLEPL</name>